<keyword evidence="4" id="KW-1185">Reference proteome</keyword>
<keyword evidence="1" id="KW-0802">TPR repeat</keyword>
<dbReference type="InterPro" id="IPR019734">
    <property type="entry name" value="TPR_rpt"/>
</dbReference>
<dbReference type="Proteomes" id="UP000739180">
    <property type="component" value="Unassembled WGS sequence"/>
</dbReference>
<evidence type="ECO:0000313" key="4">
    <source>
        <dbReference type="Proteomes" id="UP000739180"/>
    </source>
</evidence>
<dbReference type="InterPro" id="IPR011990">
    <property type="entry name" value="TPR-like_helical_dom_sf"/>
</dbReference>
<dbReference type="PANTHER" id="PTHR10098">
    <property type="entry name" value="RAPSYN-RELATED"/>
    <property type="match status" value="1"/>
</dbReference>
<reference evidence="3 4" key="1">
    <citation type="submission" date="2019-05" db="EMBL/GenBank/DDBJ databases">
        <title>Genome of Alcanivorax gelatiniphagus, an oil degrading marine bacteria.</title>
        <authorList>
            <person name="Kwon K.K."/>
        </authorList>
    </citation>
    <scope>NUCLEOTIDE SEQUENCE [LARGE SCALE GENOMIC DNA]</scope>
    <source>
        <strain evidence="3 4">MEBiC 08158</strain>
    </source>
</reference>
<dbReference type="Pfam" id="PF13271">
    <property type="entry name" value="DUF4062"/>
    <property type="match status" value="1"/>
</dbReference>
<feature type="repeat" description="TPR" evidence="1">
    <location>
        <begin position="335"/>
        <end position="368"/>
    </location>
</feature>
<evidence type="ECO:0000256" key="1">
    <source>
        <dbReference type="PROSITE-ProRule" id="PRU00339"/>
    </source>
</evidence>
<sequence>MTPARSLDIRDGVLIPVSQSEEERVASQITNYRVFIASPGGLESERKVFRELLSSHNEADAIDRGCHFQTIGWEITLGGMGRPQSKINEDLKSCDLFVLVLWDRWGSPTGAKEGYTSGTHEEYMVALDCLKSEELPMRDIVVFFKAVDHRRMSDPGPQLSAVLDFKRSLEKERNLLFETFDTPEAFGEKLRRHVAKWTREHSGDTSVEDKELANDTEIQSIDQSDISFIEELKSRSGDTDAEKELANDVIIKRDMHSFDRYGLFLTKAERYEDAKTLYQQMHDLADGSGDTSWASTAIARIGGIYRAQGRNGEALSALQNALQLKERAGDKKGEASVHIWIGDLTASQRKPDVAIEHYKSALSICPNYDNSRKADLKWKVAKCHAELGNMADAKIVSDEVFEEYKKMNNKKGMQSIKHWRKARKVANKSMQQTAKAAAD</sequence>
<organism evidence="3 4">
    <name type="scientific">Alloalcanivorax gelatiniphagus</name>
    <dbReference type="NCBI Taxonomy" id="1194167"/>
    <lineage>
        <taxon>Bacteria</taxon>
        <taxon>Pseudomonadati</taxon>
        <taxon>Pseudomonadota</taxon>
        <taxon>Gammaproteobacteria</taxon>
        <taxon>Oceanospirillales</taxon>
        <taxon>Alcanivoracaceae</taxon>
        <taxon>Alloalcanivorax</taxon>
    </lineage>
</organism>
<dbReference type="InterPro" id="IPR025139">
    <property type="entry name" value="DUF4062"/>
</dbReference>
<dbReference type="Pfam" id="PF13424">
    <property type="entry name" value="TPR_12"/>
    <property type="match status" value="1"/>
</dbReference>
<feature type="repeat" description="TPR" evidence="1">
    <location>
        <begin position="295"/>
        <end position="328"/>
    </location>
</feature>
<dbReference type="SMART" id="SM00028">
    <property type="entry name" value="TPR"/>
    <property type="match status" value="2"/>
</dbReference>
<dbReference type="SUPFAM" id="SSF48452">
    <property type="entry name" value="TPR-like"/>
    <property type="match status" value="1"/>
</dbReference>
<dbReference type="PROSITE" id="PS50005">
    <property type="entry name" value="TPR"/>
    <property type="match status" value="2"/>
</dbReference>
<dbReference type="Gene3D" id="1.25.40.10">
    <property type="entry name" value="Tetratricopeptide repeat domain"/>
    <property type="match status" value="1"/>
</dbReference>
<evidence type="ECO:0000313" key="3">
    <source>
        <dbReference type="EMBL" id="TMW11226.1"/>
    </source>
</evidence>
<accession>A0ABY2XHJ0</accession>
<comment type="caution">
    <text evidence="3">The sequence shown here is derived from an EMBL/GenBank/DDBJ whole genome shotgun (WGS) entry which is preliminary data.</text>
</comment>
<protein>
    <submittedName>
        <fullName evidence="3">Tetratricopeptide repeat protein</fullName>
    </submittedName>
</protein>
<gene>
    <name evidence="3" type="ORF">FGS76_14285</name>
</gene>
<proteinExistence type="predicted"/>
<evidence type="ECO:0000259" key="2">
    <source>
        <dbReference type="Pfam" id="PF13271"/>
    </source>
</evidence>
<dbReference type="EMBL" id="VCQT01000044">
    <property type="protein sequence ID" value="TMW11226.1"/>
    <property type="molecule type" value="Genomic_DNA"/>
</dbReference>
<feature type="domain" description="DUF4062" evidence="2">
    <location>
        <begin position="33"/>
        <end position="126"/>
    </location>
</feature>
<name>A0ABY2XHJ0_9GAMM</name>